<dbReference type="STRING" id="999541.bgla_1g02890"/>
<dbReference type="HOGENOM" id="CLU_024588_2_1_4"/>
<dbReference type="Gene3D" id="3.30.70.360">
    <property type="match status" value="1"/>
</dbReference>
<dbReference type="CDD" id="cd03884">
    <property type="entry name" value="M20_bAS"/>
    <property type="match status" value="1"/>
</dbReference>
<evidence type="ECO:0000256" key="1">
    <source>
        <dbReference type="ARBA" id="ARBA00006153"/>
    </source>
</evidence>
<dbReference type="Pfam" id="PF01546">
    <property type="entry name" value="Peptidase_M20"/>
    <property type="match status" value="1"/>
</dbReference>
<evidence type="ECO:0000313" key="6">
    <source>
        <dbReference type="Proteomes" id="UP000008316"/>
    </source>
</evidence>
<dbReference type="Gene3D" id="3.40.630.10">
    <property type="entry name" value="Zn peptidases"/>
    <property type="match status" value="1"/>
</dbReference>
<dbReference type="SUPFAM" id="SSF55031">
    <property type="entry name" value="Bacterial exopeptidase dimerisation domain"/>
    <property type="match status" value="1"/>
</dbReference>
<evidence type="ECO:0000313" key="5">
    <source>
        <dbReference type="EMBL" id="AEA58985.1"/>
    </source>
</evidence>
<dbReference type="InterPro" id="IPR036264">
    <property type="entry name" value="Bact_exopeptidase_dim_dom"/>
</dbReference>
<dbReference type="KEGG" id="bgd:bgla_1g02890"/>
<evidence type="ECO:0000256" key="2">
    <source>
        <dbReference type="ARBA" id="ARBA00022801"/>
    </source>
</evidence>
<proteinExistence type="inferred from homology"/>
<dbReference type="InterPro" id="IPR002933">
    <property type="entry name" value="Peptidase_M20"/>
</dbReference>
<keyword evidence="3" id="KW-0479">Metal-binding</keyword>
<reference evidence="5 6" key="1">
    <citation type="journal article" date="2011" name="J. Bacteriol.">
        <title>Complete genome sequence of Burkholderia gladioli BSR3.</title>
        <authorList>
            <person name="Seo Y.S."/>
            <person name="Lim J."/>
            <person name="Choi B.S."/>
            <person name="Kim H."/>
            <person name="Goo E."/>
            <person name="Lee B."/>
            <person name="Lim J.S."/>
            <person name="Choi I.Y."/>
            <person name="Moon J.S."/>
            <person name="Kim J."/>
            <person name="Hwang I."/>
        </authorList>
    </citation>
    <scope>NUCLEOTIDE SEQUENCE [LARGE SCALE GENOMIC DNA]</scope>
    <source>
        <strain evidence="5 6">BSR3</strain>
    </source>
</reference>
<dbReference type="NCBIfam" id="NF009528">
    <property type="entry name" value="PRK12893.1-1"/>
    <property type="match status" value="1"/>
</dbReference>
<organism evidence="5 6">
    <name type="scientific">Burkholderia gladioli (strain BSR3)</name>
    <dbReference type="NCBI Taxonomy" id="999541"/>
    <lineage>
        <taxon>Bacteria</taxon>
        <taxon>Pseudomonadati</taxon>
        <taxon>Pseudomonadota</taxon>
        <taxon>Betaproteobacteria</taxon>
        <taxon>Burkholderiales</taxon>
        <taxon>Burkholderiaceae</taxon>
        <taxon>Burkholderia</taxon>
    </lineage>
</organism>
<feature type="domain" description="Peptidase M20 dimerisation" evidence="4">
    <location>
        <begin position="218"/>
        <end position="317"/>
    </location>
</feature>
<dbReference type="RefSeq" id="WP_013696359.1">
    <property type="nucleotide sequence ID" value="NC_015381.1"/>
</dbReference>
<feature type="binding site" evidence="3">
    <location>
        <position position="95"/>
    </location>
    <ligand>
        <name>Zn(2+)</name>
        <dbReference type="ChEBI" id="CHEBI:29105"/>
        <label>1</label>
    </ligand>
</feature>
<dbReference type="NCBIfam" id="NF009527">
    <property type="entry name" value="PRK12891.1"/>
    <property type="match status" value="1"/>
</dbReference>
<dbReference type="PIRSF" id="PIRSF001235">
    <property type="entry name" value="Amidase_carbamoylase"/>
    <property type="match status" value="1"/>
</dbReference>
<feature type="binding site" evidence="3">
    <location>
        <position position="84"/>
    </location>
    <ligand>
        <name>Zn(2+)</name>
        <dbReference type="ChEBI" id="CHEBI:29105"/>
        <label>1</label>
    </ligand>
</feature>
<dbReference type="EMBL" id="CP002599">
    <property type="protein sequence ID" value="AEA58985.1"/>
    <property type="molecule type" value="Genomic_DNA"/>
</dbReference>
<keyword evidence="6" id="KW-1185">Reference proteome</keyword>
<name>F2LHQ8_BURGS</name>
<dbReference type="PANTHER" id="PTHR32494:SF5">
    <property type="entry name" value="ALLANTOATE AMIDOHYDROLASE"/>
    <property type="match status" value="1"/>
</dbReference>
<dbReference type="eggNOG" id="COG0624">
    <property type="taxonomic scope" value="Bacteria"/>
</dbReference>
<dbReference type="InterPro" id="IPR011650">
    <property type="entry name" value="Peptidase_M20_dimer"/>
</dbReference>
<dbReference type="Pfam" id="PF07687">
    <property type="entry name" value="M20_dimer"/>
    <property type="match status" value="1"/>
</dbReference>
<dbReference type="AlphaFoldDB" id="F2LHQ8"/>
<dbReference type="Proteomes" id="UP000008316">
    <property type="component" value="Chromosome 1"/>
</dbReference>
<feature type="binding site" evidence="3">
    <location>
        <position position="195"/>
    </location>
    <ligand>
        <name>Zn(2+)</name>
        <dbReference type="ChEBI" id="CHEBI:29105"/>
        <label>1</label>
    </ligand>
</feature>
<dbReference type="GO" id="GO:0016813">
    <property type="term" value="F:hydrolase activity, acting on carbon-nitrogen (but not peptide) bonds, in linear amidines"/>
    <property type="evidence" value="ECO:0007669"/>
    <property type="project" value="InterPro"/>
</dbReference>
<sequence length="428" mass="45479">MDRQVKVDGARLWRSLMEMAEIGATARGGVRRLALTDEDRRGRERFAQWCREAGMAVSVDAVGNLFARRAGTDPEAAPVLVGSHLDTQPEGGRFDGVYGVLAGLELVRALNDAGQATEKPIEIVSWTNEEGARFTPAMLGSAVYTGATPLDAALATSDADGVTLGEALGEALDASGYRGQRAIGGERIDAYFEAHIEQGPVLEANGTTIGVVTGGQAIRWLDVTVTGVAAHAGTTPMPYRKDALFASARMALELERIIATYAPRGLATIGQATIPNASRNTIAGQLAFTVDLRHHEDAEVDAIERELRAAFERIAAERGLRVEISTYWRSPATPFDASCVALVQQAVDALGYSNQRIVSGAGHDAIHLARHCPTAMVFIPCVDGLSHNEAEDALPEDVTRGAEVLLQAVLARAGARSAATINDESESR</sequence>
<keyword evidence="2" id="KW-0378">Hydrolase</keyword>
<evidence type="ECO:0000256" key="3">
    <source>
        <dbReference type="PIRSR" id="PIRSR001235-1"/>
    </source>
</evidence>
<gene>
    <name evidence="5" type="ordered locus">bgla_1g02890</name>
</gene>
<comment type="similarity">
    <text evidence="1">Belongs to the peptidase M20 family.</text>
</comment>
<dbReference type="NCBIfam" id="TIGR01879">
    <property type="entry name" value="hydantase"/>
    <property type="match status" value="1"/>
</dbReference>
<comment type="cofactor">
    <cofactor evidence="3">
        <name>Zn(2+)</name>
        <dbReference type="ChEBI" id="CHEBI:29105"/>
    </cofactor>
    <text evidence="3">Binds 2 Zn(2+) ions per subunit.</text>
</comment>
<dbReference type="SUPFAM" id="SSF53187">
    <property type="entry name" value="Zn-dependent exopeptidases"/>
    <property type="match status" value="1"/>
</dbReference>
<feature type="binding site" evidence="3">
    <location>
        <position position="387"/>
    </location>
    <ligand>
        <name>Zn(2+)</name>
        <dbReference type="ChEBI" id="CHEBI:29105"/>
        <label>2</label>
    </ligand>
</feature>
<dbReference type="GO" id="GO:0046872">
    <property type="term" value="F:metal ion binding"/>
    <property type="evidence" value="ECO:0007669"/>
    <property type="project" value="UniProtKB-KW"/>
</dbReference>
<evidence type="ECO:0000259" key="4">
    <source>
        <dbReference type="Pfam" id="PF07687"/>
    </source>
</evidence>
<feature type="binding site" evidence="3">
    <location>
        <position position="130"/>
    </location>
    <ligand>
        <name>Zn(2+)</name>
        <dbReference type="ChEBI" id="CHEBI:29105"/>
        <label>2</label>
    </ligand>
</feature>
<dbReference type="NCBIfam" id="NF009530">
    <property type="entry name" value="PRK12893.1-4"/>
    <property type="match status" value="1"/>
</dbReference>
<dbReference type="NCBIfam" id="NF006771">
    <property type="entry name" value="PRK09290.1-5"/>
    <property type="match status" value="1"/>
</dbReference>
<protein>
    <submittedName>
        <fullName evidence="5">Amidase, hydantoinase/carbamoylase</fullName>
    </submittedName>
</protein>
<accession>F2LHQ8</accession>
<dbReference type="PANTHER" id="PTHR32494">
    <property type="entry name" value="ALLANTOATE DEIMINASE-RELATED"/>
    <property type="match status" value="1"/>
</dbReference>
<dbReference type="InterPro" id="IPR010158">
    <property type="entry name" value="Amidase_Cbmase"/>
</dbReference>
<feature type="binding site" evidence="3">
    <location>
        <position position="95"/>
    </location>
    <ligand>
        <name>Zn(2+)</name>
        <dbReference type="ChEBI" id="CHEBI:29105"/>
        <label>2</label>
    </ligand>
</feature>
<keyword evidence="3" id="KW-0862">Zinc</keyword>
<dbReference type="NCBIfam" id="NF006769">
    <property type="entry name" value="PRK09290.1-3"/>
    <property type="match status" value="1"/>
</dbReference>